<organism evidence="4 6">
    <name type="scientific">Nelumbo nucifera</name>
    <name type="common">Sacred lotus</name>
    <dbReference type="NCBI Taxonomy" id="4432"/>
    <lineage>
        <taxon>Eukaryota</taxon>
        <taxon>Viridiplantae</taxon>
        <taxon>Streptophyta</taxon>
        <taxon>Embryophyta</taxon>
        <taxon>Tracheophyta</taxon>
        <taxon>Spermatophyta</taxon>
        <taxon>Magnoliopsida</taxon>
        <taxon>Proteales</taxon>
        <taxon>Nelumbonaceae</taxon>
        <taxon>Nelumbo</taxon>
    </lineage>
</organism>
<feature type="compositionally biased region" description="Polar residues" evidence="1">
    <location>
        <begin position="306"/>
        <end position="315"/>
    </location>
</feature>
<accession>A0A1U8AQV8</accession>
<name>A0A1U8AQV8_NELNU</name>
<dbReference type="InterPro" id="IPR003034">
    <property type="entry name" value="SAP_dom"/>
</dbReference>
<evidence type="ECO:0000256" key="1">
    <source>
        <dbReference type="SAM" id="MobiDB-lite"/>
    </source>
</evidence>
<dbReference type="PANTHER" id="PTHR35323">
    <property type="entry name" value="SAP DOMAIN-CONTAINING PROTEIN"/>
    <property type="match status" value="1"/>
</dbReference>
<feature type="region of interest" description="Disordered" evidence="1">
    <location>
        <begin position="334"/>
        <end position="355"/>
    </location>
</feature>
<dbReference type="Pfam" id="PF24766">
    <property type="entry name" value="DUF7699"/>
    <property type="match status" value="1"/>
</dbReference>
<feature type="compositionally biased region" description="Basic residues" evidence="1">
    <location>
        <begin position="275"/>
        <end position="295"/>
    </location>
</feature>
<proteinExistence type="predicted"/>
<dbReference type="InterPro" id="IPR036361">
    <property type="entry name" value="SAP_dom_sf"/>
</dbReference>
<dbReference type="AlphaFoldDB" id="A0A1U8AQV8"/>
<evidence type="ECO:0000313" key="6">
    <source>
        <dbReference type="RefSeq" id="XP_010268676.1"/>
    </source>
</evidence>
<gene>
    <name evidence="5 6" type="primary">LOC104605551</name>
</gene>
<feature type="domain" description="DUF7699" evidence="3">
    <location>
        <begin position="168"/>
        <end position="252"/>
    </location>
</feature>
<dbReference type="PANTHER" id="PTHR35323:SF2">
    <property type="entry name" value="SAP DOMAIN-CONTAINING PROTEIN"/>
    <property type="match status" value="1"/>
</dbReference>
<dbReference type="RefSeq" id="XP_010268676.1">
    <property type="nucleotide sequence ID" value="XM_010270374.2"/>
</dbReference>
<dbReference type="KEGG" id="nnu:104605551"/>
<feature type="domain" description="SAP" evidence="2">
    <location>
        <begin position="108"/>
        <end position="144"/>
    </location>
</feature>
<feature type="region of interest" description="Disordered" evidence="1">
    <location>
        <begin position="263"/>
        <end position="319"/>
    </location>
</feature>
<keyword evidence="4" id="KW-1185">Reference proteome</keyword>
<feature type="region of interest" description="Disordered" evidence="1">
    <location>
        <begin position="1"/>
        <end position="89"/>
    </location>
</feature>
<dbReference type="Pfam" id="PF02037">
    <property type="entry name" value="SAP"/>
    <property type="match status" value="1"/>
</dbReference>
<dbReference type="GeneID" id="104605551"/>
<feature type="compositionally biased region" description="Acidic residues" evidence="1">
    <location>
        <begin position="47"/>
        <end position="57"/>
    </location>
</feature>
<evidence type="ECO:0000313" key="4">
    <source>
        <dbReference type="Proteomes" id="UP000189703"/>
    </source>
</evidence>
<dbReference type="OrthoDB" id="690722at2759"/>
<dbReference type="eggNOG" id="ENOG502QRQA">
    <property type="taxonomic scope" value="Eukaryota"/>
</dbReference>
<dbReference type="InterPro" id="IPR056116">
    <property type="entry name" value="DUF7699"/>
</dbReference>
<feature type="compositionally biased region" description="Acidic residues" evidence="1">
    <location>
        <begin position="22"/>
        <end position="40"/>
    </location>
</feature>
<protein>
    <submittedName>
        <fullName evidence="5 6">Zinc finger CCCH domain-containing protein 62-like isoform X1</fullName>
    </submittedName>
</protein>
<sequence>MTWGKRNRSFTSLSSSSSSSSEVEEEEEDEEEDNDDDGDGDDHYHDDDDDDDYEEDTGGTSSSDDVSDWNEDEEADRGSDDDVSETVKPLDDEARCNRVINILKGGDDLHALKLEECKAYLRKHGLRLTGTKAVCVQRIREHWRIKDGNGERLYPRSSFAIDCTGDVCKGDIVLFKQRVYERFDKVTRSSNVIGRRTIAGRILKESYGEAKQQHTFTVEVLWSKGPKKLPPLFPLLVKGRNLYRLKTFRQPWSNEAERAKVLAEKHQRGTEARHVRAMKKSRSANGGPKHRRNSHYTRTPKEPQRQESFPTTTLQKQKHIDCRRKAPFLGPEKMKRVSKPRYSKSSSNLGSYNPAKDGVPMLHQYTHYPLRWAPPPHEDAFSRVHANREVHHCPSGYEVGSASTAMRVQPSRPYTNPTVAPTLHKQGYNQNYCYYNQYAQRNPFYRA</sequence>
<evidence type="ECO:0000259" key="3">
    <source>
        <dbReference type="Pfam" id="PF24766"/>
    </source>
</evidence>
<dbReference type="Gene3D" id="1.10.720.30">
    <property type="entry name" value="SAP domain"/>
    <property type="match status" value="1"/>
</dbReference>
<dbReference type="RefSeq" id="XP_010268667.1">
    <property type="nucleotide sequence ID" value="XM_010270365.2"/>
</dbReference>
<feature type="compositionally biased region" description="Acidic residues" evidence="1">
    <location>
        <begin position="65"/>
        <end position="84"/>
    </location>
</feature>
<evidence type="ECO:0000259" key="2">
    <source>
        <dbReference type="Pfam" id="PF02037"/>
    </source>
</evidence>
<dbReference type="STRING" id="4432.A0A1U8AQV8"/>
<evidence type="ECO:0000313" key="5">
    <source>
        <dbReference type="RefSeq" id="XP_010268667.1"/>
    </source>
</evidence>
<reference evidence="5 6" key="1">
    <citation type="submission" date="2025-04" db="UniProtKB">
        <authorList>
            <consortium name="RefSeq"/>
        </authorList>
    </citation>
    <scope>IDENTIFICATION</scope>
</reference>
<dbReference type="OMA" id="RIPHACF"/>
<dbReference type="Proteomes" id="UP000189703">
    <property type="component" value="Unplaced"/>
</dbReference>
<feature type="compositionally biased region" description="Basic and acidic residues" evidence="1">
    <location>
        <begin position="263"/>
        <end position="274"/>
    </location>
</feature>